<proteinExistence type="inferred from homology"/>
<organism evidence="3 4">
    <name type="scientific">Nocardiopsis codii</name>
    <dbReference type="NCBI Taxonomy" id="3065942"/>
    <lineage>
        <taxon>Bacteria</taxon>
        <taxon>Bacillati</taxon>
        <taxon>Actinomycetota</taxon>
        <taxon>Actinomycetes</taxon>
        <taxon>Streptosporangiales</taxon>
        <taxon>Nocardiopsidaceae</taxon>
        <taxon>Nocardiopsis</taxon>
    </lineage>
</organism>
<keyword evidence="4" id="KW-1185">Reference proteome</keyword>
<evidence type="ECO:0000256" key="1">
    <source>
        <dbReference type="ARBA" id="ARBA00007169"/>
    </source>
</evidence>
<dbReference type="InterPro" id="IPR012223">
    <property type="entry name" value="TEII"/>
</dbReference>
<dbReference type="RefSeq" id="WP_330093767.1">
    <property type="nucleotide sequence ID" value="NZ_JAUZMY010000025.1"/>
</dbReference>
<dbReference type="SUPFAM" id="SSF53474">
    <property type="entry name" value="alpha/beta-Hydrolases"/>
    <property type="match status" value="1"/>
</dbReference>
<dbReference type="EMBL" id="JAUZMY010000025">
    <property type="protein sequence ID" value="MEE2040002.1"/>
    <property type="molecule type" value="Genomic_DNA"/>
</dbReference>
<name>A0ABU7KEI6_9ACTN</name>
<comment type="similarity">
    <text evidence="1">Belongs to the thioesterase family.</text>
</comment>
<reference evidence="3 4" key="1">
    <citation type="submission" date="2023-08" db="EMBL/GenBank/DDBJ databases">
        <authorList>
            <person name="Girao M."/>
            <person name="Carvalho M.F."/>
        </authorList>
    </citation>
    <scope>NUCLEOTIDE SEQUENCE [LARGE SCALE GENOMIC DNA]</scope>
    <source>
        <strain evidence="3 4">CT-R113</strain>
    </source>
</reference>
<dbReference type="Pfam" id="PF00975">
    <property type="entry name" value="Thioesterase"/>
    <property type="match status" value="1"/>
</dbReference>
<feature type="domain" description="Thioesterase" evidence="2">
    <location>
        <begin position="18"/>
        <end position="242"/>
    </location>
</feature>
<sequence>MHEGVLTRLRPVPDSRFRLFLLHHAGGSPLGYRPWVRHFPADWDVCLVEAPGRGRSANAEPYRDAADLAGYLSERLGHALDRPFGLFGHSMGALVAYEMAARMAAGAAREPSWLGVSAWSPEPGPEWEEPRHRLASDRLRDGIARMGGTPAAALADPAQWRLVEPLVRADLELVDTWRPSPGAERLRLPLSAFGGEDDPGMPPRRMDAWHDHVHGPVRRHTLPGGHFYFVGRIDDVAGRITRDVRSALAAGV</sequence>
<evidence type="ECO:0000313" key="4">
    <source>
        <dbReference type="Proteomes" id="UP001356095"/>
    </source>
</evidence>
<evidence type="ECO:0000313" key="3">
    <source>
        <dbReference type="EMBL" id="MEE2040002.1"/>
    </source>
</evidence>
<comment type="caution">
    <text evidence="3">The sequence shown here is derived from an EMBL/GenBank/DDBJ whole genome shotgun (WGS) entry which is preliminary data.</text>
</comment>
<dbReference type="Gene3D" id="3.40.50.1820">
    <property type="entry name" value="alpha/beta hydrolase"/>
    <property type="match status" value="1"/>
</dbReference>
<gene>
    <name evidence="3" type="ORF">Q8791_22555</name>
</gene>
<dbReference type="InterPro" id="IPR001031">
    <property type="entry name" value="Thioesterase"/>
</dbReference>
<dbReference type="InterPro" id="IPR029058">
    <property type="entry name" value="AB_hydrolase_fold"/>
</dbReference>
<dbReference type="PANTHER" id="PTHR11487:SF0">
    <property type="entry name" value="S-ACYL FATTY ACID SYNTHASE THIOESTERASE, MEDIUM CHAIN"/>
    <property type="match status" value="1"/>
</dbReference>
<evidence type="ECO:0000259" key="2">
    <source>
        <dbReference type="Pfam" id="PF00975"/>
    </source>
</evidence>
<dbReference type="Proteomes" id="UP001356095">
    <property type="component" value="Unassembled WGS sequence"/>
</dbReference>
<dbReference type="PANTHER" id="PTHR11487">
    <property type="entry name" value="THIOESTERASE"/>
    <property type="match status" value="1"/>
</dbReference>
<protein>
    <submittedName>
        <fullName evidence="3">Thioesterase domain-containing protein</fullName>
    </submittedName>
</protein>
<accession>A0ABU7KEI6</accession>